<dbReference type="EMBL" id="BAWO01000025">
    <property type="protein sequence ID" value="GAJ39724.1"/>
    <property type="molecule type" value="Genomic_DNA"/>
</dbReference>
<name>A0A023DEK7_9BACL</name>
<dbReference type="AlphaFoldDB" id="A0A023DEK7"/>
<keyword evidence="2" id="KW-1185">Reference proteome</keyword>
<comment type="caution">
    <text evidence="1">The sequence shown here is derived from an EMBL/GenBank/DDBJ whole genome shotgun (WGS) entry which is preliminary data.</text>
</comment>
<dbReference type="RefSeq" id="WP_042408963.1">
    <property type="nucleotide sequence ID" value="NZ_BAWO01000025.1"/>
</dbReference>
<accession>A0A023DEK7</accession>
<proteinExistence type="predicted"/>
<evidence type="ECO:0000313" key="1">
    <source>
        <dbReference type="EMBL" id="GAJ39724.1"/>
    </source>
</evidence>
<dbReference type="GeneID" id="301193450"/>
<protein>
    <submittedName>
        <fullName evidence="1">Uncharacterized protein</fullName>
    </submittedName>
</protein>
<reference evidence="1 2" key="1">
    <citation type="submission" date="2014-04" db="EMBL/GenBank/DDBJ databases">
        <title>Whole genome shotgun sequence of Geobacillus caldoxylosilyticus NBRC 107762.</title>
        <authorList>
            <person name="Hosoyama A."/>
            <person name="Hosoyama Y."/>
            <person name="Katano-Makiyama Y."/>
            <person name="Tsuchikane K."/>
            <person name="Ohji S."/>
            <person name="Ichikawa N."/>
            <person name="Yamazoe A."/>
            <person name="Fujita N."/>
        </authorList>
    </citation>
    <scope>NUCLEOTIDE SEQUENCE [LARGE SCALE GENOMIC DNA]</scope>
    <source>
        <strain evidence="1 2">NBRC 107762</strain>
    </source>
</reference>
<evidence type="ECO:0000313" key="2">
    <source>
        <dbReference type="Proteomes" id="UP000023561"/>
    </source>
</evidence>
<gene>
    <name evidence="1" type="ORF">GCA01S_025_00130</name>
</gene>
<organism evidence="1 2">
    <name type="scientific">Parageobacillus caldoxylosilyticus NBRC 107762</name>
    <dbReference type="NCBI Taxonomy" id="1220594"/>
    <lineage>
        <taxon>Bacteria</taxon>
        <taxon>Bacillati</taxon>
        <taxon>Bacillota</taxon>
        <taxon>Bacilli</taxon>
        <taxon>Bacillales</taxon>
        <taxon>Anoxybacillaceae</taxon>
        <taxon>Saccharococcus</taxon>
    </lineage>
</organism>
<dbReference type="OrthoDB" id="2967142at2"/>
<dbReference type="Proteomes" id="UP000023561">
    <property type="component" value="Unassembled WGS sequence"/>
</dbReference>
<sequence length="144" mass="16735">MKNVVIHKIVTFIFTEEQLKAYWDKQKSHIPFASLTNEQYMELAEDMLNHSSHSQLEQHLIDKGWRTEEEANGLVLAEDESREDIHIEIVDTSVPTEPTKKLFIDRMTEIQCPHCSFSFYLRNAHPTRSDWTCPACGNAFHTSV</sequence>